<dbReference type="GO" id="GO:0006270">
    <property type="term" value="P:DNA replication initiation"/>
    <property type="evidence" value="ECO:0007669"/>
    <property type="project" value="TreeGrafter"/>
</dbReference>
<reference evidence="8 9" key="1">
    <citation type="journal article" date="2014" name="Genome Biol. Evol.">
        <title>The secreted proteins of Achlya hypogyna and Thraustotheca clavata identify the ancestral oomycete secretome and reveal gene acquisitions by horizontal gene transfer.</title>
        <authorList>
            <person name="Misner I."/>
            <person name="Blouin N."/>
            <person name="Leonard G."/>
            <person name="Richards T.A."/>
            <person name="Lane C.E."/>
        </authorList>
    </citation>
    <scope>NUCLEOTIDE SEQUENCE [LARGE SCALE GENOMIC DNA]</scope>
    <source>
        <strain evidence="8 9">ATCC 34112</strain>
    </source>
</reference>
<dbReference type="STRING" id="74557.A0A1V9Y7D2"/>
<dbReference type="Pfam" id="PF07034">
    <property type="entry name" value="ORC3_N"/>
    <property type="match status" value="1"/>
</dbReference>
<evidence type="ECO:0000313" key="8">
    <source>
        <dbReference type="EMBL" id="OQR81640.1"/>
    </source>
</evidence>
<keyword evidence="5" id="KW-0539">Nucleus</keyword>
<proteinExistence type="inferred from homology"/>
<evidence type="ECO:0000256" key="1">
    <source>
        <dbReference type="ARBA" id="ARBA00004123"/>
    </source>
</evidence>
<comment type="subcellular location">
    <subcellularLocation>
        <location evidence="1">Nucleus</location>
    </subcellularLocation>
</comment>
<dbReference type="EMBL" id="JNBS01004939">
    <property type="protein sequence ID" value="OQR81640.1"/>
    <property type="molecule type" value="Genomic_DNA"/>
</dbReference>
<dbReference type="PANTHER" id="PTHR12748">
    <property type="entry name" value="ORIGIN RECOGNITION COMPLEX SUBUNIT 3"/>
    <property type="match status" value="1"/>
</dbReference>
<keyword evidence="3" id="KW-0235">DNA replication</keyword>
<comment type="caution">
    <text evidence="8">The sequence shown here is derived from an EMBL/GenBank/DDBJ whole genome shotgun (WGS) entry which is preliminary data.</text>
</comment>
<dbReference type="InterPro" id="IPR040855">
    <property type="entry name" value="ORC_WH_C"/>
</dbReference>
<dbReference type="InterPro" id="IPR020795">
    <property type="entry name" value="ORC3"/>
</dbReference>
<protein>
    <submittedName>
        <fullName evidence="8">Uncharacterized protein</fullName>
    </submittedName>
</protein>
<feature type="domain" description="Origin recognition complex subunit 3 N-terminal" evidence="6">
    <location>
        <begin position="342"/>
        <end position="765"/>
    </location>
</feature>
<comment type="similarity">
    <text evidence="2">Belongs to the ORC3 family.</text>
</comment>
<dbReference type="Proteomes" id="UP000243217">
    <property type="component" value="Unassembled WGS sequence"/>
</dbReference>
<keyword evidence="9" id="KW-1185">Reference proteome</keyword>
<evidence type="ECO:0000256" key="5">
    <source>
        <dbReference type="ARBA" id="ARBA00023242"/>
    </source>
</evidence>
<dbReference type="GO" id="GO:0005664">
    <property type="term" value="C:nuclear origin of replication recognition complex"/>
    <property type="evidence" value="ECO:0007669"/>
    <property type="project" value="InterPro"/>
</dbReference>
<feature type="domain" description="Origin recognition complex subunit 3 winged helix C-terminal" evidence="7">
    <location>
        <begin position="1008"/>
        <end position="1123"/>
    </location>
</feature>
<sequence>KFFRKTYITTLPNLGYLDRPIFDLERTTAKAWKEGGAEAEAKARATFVQNEHDERRRTLQEFRDWQSDIRAKKQEELKRLRAAGDTTTGYFDLTVPSYNATQQAQAQADALEESTSVQGEGIENLGKVFWSSQENQTKDIEHVNTLPPPAPVSLDDDQVKICGEMAIFSPLVDQSLAISEEPNVIDKLTTKPAPSPVGNLKKLNNSDVIKAPLLHGSTENIDEKESQLQSIVAPNMQDTKKLEEISSRLSRKPVERETWESLQLKAKAAPYLHKPPVLPSCADMESSDDEDVEITSRPKTREELLHGLRHQFTNLTGSYDNVDVSRKRMKNNVNCPTHLEVAFQYAYEKTQAAVNSVLQKANHACYQQVLEYFVERSSVNRKLLYEQEHLVPLQPFPVAAIVAGTDASAASSAVWTDPLIRHLKRRFPFVVSIQRKYTNGRQMLEFIANTIFQEIHQREREGQWLQNEMRRATTQSITRRSGRVDEYKPDTEVPVIKWDTVAGILEQLTRAVTPIIQMADDVSIQAEMLVMELRTARELQLGDCVSRPFSIHQECFERLVEDSKDRINSLRRSIGIDTFTENLLLQLHRELLELYIACLEAQLAVERVDTQRHVIRHLMQSLIKETGLMAPDATTSTSGTTPTILLVLDQYESVSESVFGDVLHMWKDHAKLLRLGCILGLTSLSSPCYRRMPLRIATCLVLRPFVLEDSLKCFHDIIQTLVISGECPVICSGAVLTWLYIGFTKTHSISVFLQSMRCLLYRHFTLKSHALLNLLPLTNVEYQHPFRLHCQNTTLPVSVVAYLDGLSPAERSDLQTKVICTGNASLKDTVVNHLGKVPAWKRVWQTIWSCVELTYQVVRKSKRGEHEVHLLAAALDGTLLHTKYMAEIKAFLLQAGVKLLWTVVQEWRQCLDTYAMDLIAGETNTLEAIVQQVDETKQIVAFMQSEMNDEENVRMLPQVRIDIIDLFMNGMVVFLSPALPEACVLGTLFYYNDVKGLEEMFEASHFESIQAALCKPIHALEKDLALSTTSKRQVKKMIPETWCNDMQLIYRFYRDTAGMLINMAEWLEYFENQVQGEASKNKAGPIDSKYIQVRFLRGLSTLRYLGFLRKYGKSEDYMEKLVFI</sequence>
<name>A0A1V9Y7D2_9STRA</name>
<dbReference type="GO" id="GO:0031261">
    <property type="term" value="C:DNA replication preinitiation complex"/>
    <property type="evidence" value="ECO:0007669"/>
    <property type="project" value="TreeGrafter"/>
</dbReference>
<accession>A0A1V9Y7D2</accession>
<feature type="non-terminal residue" evidence="8">
    <location>
        <position position="1"/>
    </location>
</feature>
<dbReference type="InterPro" id="IPR045667">
    <property type="entry name" value="ORC3_N"/>
</dbReference>
<evidence type="ECO:0000259" key="6">
    <source>
        <dbReference type="Pfam" id="PF07034"/>
    </source>
</evidence>
<evidence type="ECO:0000259" key="7">
    <source>
        <dbReference type="Pfam" id="PF18137"/>
    </source>
</evidence>
<evidence type="ECO:0000256" key="4">
    <source>
        <dbReference type="ARBA" id="ARBA00023125"/>
    </source>
</evidence>
<dbReference type="PANTHER" id="PTHR12748:SF0">
    <property type="entry name" value="ORIGIN RECOGNITION COMPLEX SUBUNIT 3"/>
    <property type="match status" value="1"/>
</dbReference>
<dbReference type="Pfam" id="PF18137">
    <property type="entry name" value="WHD_ORC"/>
    <property type="match status" value="1"/>
</dbReference>
<evidence type="ECO:0000313" key="9">
    <source>
        <dbReference type="Proteomes" id="UP000243217"/>
    </source>
</evidence>
<evidence type="ECO:0000256" key="3">
    <source>
        <dbReference type="ARBA" id="ARBA00022705"/>
    </source>
</evidence>
<keyword evidence="4" id="KW-0238">DNA-binding</keyword>
<evidence type="ECO:0000256" key="2">
    <source>
        <dbReference type="ARBA" id="ARBA00010977"/>
    </source>
</evidence>
<organism evidence="8 9">
    <name type="scientific">Thraustotheca clavata</name>
    <dbReference type="NCBI Taxonomy" id="74557"/>
    <lineage>
        <taxon>Eukaryota</taxon>
        <taxon>Sar</taxon>
        <taxon>Stramenopiles</taxon>
        <taxon>Oomycota</taxon>
        <taxon>Saprolegniomycetes</taxon>
        <taxon>Saprolegniales</taxon>
        <taxon>Achlyaceae</taxon>
        <taxon>Thraustotheca</taxon>
    </lineage>
</organism>
<dbReference type="GO" id="GO:0003688">
    <property type="term" value="F:DNA replication origin binding"/>
    <property type="evidence" value="ECO:0007669"/>
    <property type="project" value="TreeGrafter"/>
</dbReference>
<dbReference type="GO" id="GO:0005656">
    <property type="term" value="C:nuclear pre-replicative complex"/>
    <property type="evidence" value="ECO:0007669"/>
    <property type="project" value="TreeGrafter"/>
</dbReference>
<dbReference type="AlphaFoldDB" id="A0A1V9Y7D2"/>
<gene>
    <name evidence="8" type="ORF">THRCLA_11545</name>
</gene>
<dbReference type="OrthoDB" id="10265211at2759"/>